<feature type="transmembrane region" description="Helical" evidence="1">
    <location>
        <begin position="226"/>
        <end position="247"/>
    </location>
</feature>
<dbReference type="InterPro" id="IPR053001">
    <property type="entry name" value="MNNG_permease-like"/>
</dbReference>
<evidence type="ECO:0000313" key="3">
    <source>
        <dbReference type="EMBL" id="OQN95392.1"/>
    </source>
</evidence>
<feature type="domain" description="DUF3533" evidence="2">
    <location>
        <begin position="37"/>
        <end position="398"/>
    </location>
</feature>
<dbReference type="InterPro" id="IPR022703">
    <property type="entry name" value="DUF3533"/>
</dbReference>
<sequence length="438" mass="49939">MWKTLAPAHRLNSHQRHEPFWHGRKKKFFLLIGVLSLLLQLLFIGNMSYLYGSVWKSTLRYNAFTVLYVDYDDGVVGQSVKSAYQLLEGPSFPTFIQGDKRLYSSMMEVIGAVKDTSYWAAFVVMPNASDRIAQALQGGSEAEDYEPSSALTYIWNEVRYPPFSDEVFLQSFGNLVTRTRLAYNTLNGTTALELLNKNDPAALQVLLNPIMATGINIMPTTQQTKLFYNTVSMVMPILQQFFFLLILNGLSNELHLYSKLPLHISGLVRVGLSVVFDLVASLCMSGYIWGFRESWEVTRKQFALTWMVLWLLMHIHFLIIDACTAFLPLPALPFFLLTWIIINITSSISPFEANPGFYRWGYALPTNEAYTVLTDIWSRGSLPQLYRALPVLFSWWVAGLSLAICGHCYRCHKAWKLDEKRGNEKLDDRTRTAEEQGA</sequence>
<organism evidence="3 4">
    <name type="scientific">Cryoendolithus antarcticus</name>
    <dbReference type="NCBI Taxonomy" id="1507870"/>
    <lineage>
        <taxon>Eukaryota</taxon>
        <taxon>Fungi</taxon>
        <taxon>Dikarya</taxon>
        <taxon>Ascomycota</taxon>
        <taxon>Pezizomycotina</taxon>
        <taxon>Dothideomycetes</taxon>
        <taxon>Dothideomycetidae</taxon>
        <taxon>Cladosporiales</taxon>
        <taxon>Cladosporiaceae</taxon>
        <taxon>Cryoendolithus</taxon>
    </lineage>
</organism>
<gene>
    <name evidence="3" type="ORF">B0A48_18571</name>
</gene>
<keyword evidence="1" id="KW-0472">Membrane</keyword>
<keyword evidence="4" id="KW-1185">Reference proteome</keyword>
<dbReference type="OrthoDB" id="2140105at2759"/>
<reference evidence="4" key="1">
    <citation type="submission" date="2017-03" db="EMBL/GenBank/DDBJ databases">
        <title>Genomes of endolithic fungi from Antarctica.</title>
        <authorList>
            <person name="Coleine C."/>
            <person name="Masonjones S."/>
            <person name="Stajich J.E."/>
        </authorList>
    </citation>
    <scope>NUCLEOTIDE SEQUENCE [LARGE SCALE GENOMIC DNA]</scope>
    <source>
        <strain evidence="4">CCFEE 5527</strain>
    </source>
</reference>
<accession>A0A1V8S8E1</accession>
<dbReference type="InParanoid" id="A0A1V8S8E1"/>
<dbReference type="GO" id="GO:0016020">
    <property type="term" value="C:membrane"/>
    <property type="evidence" value="ECO:0007669"/>
    <property type="project" value="TreeGrafter"/>
</dbReference>
<dbReference type="PANTHER" id="PTHR34814">
    <property type="entry name" value="NITROSOGUANIDINE RESISTANCE PROTEIN SNG1"/>
    <property type="match status" value="1"/>
</dbReference>
<proteinExistence type="predicted"/>
<dbReference type="PANTHER" id="PTHR34814:SF2">
    <property type="entry name" value="DUF3533 DOMAIN-CONTAINING PROTEIN"/>
    <property type="match status" value="1"/>
</dbReference>
<comment type="caution">
    <text evidence="3">The sequence shown here is derived from an EMBL/GenBank/DDBJ whole genome shotgun (WGS) entry which is preliminary data.</text>
</comment>
<feature type="transmembrane region" description="Helical" evidence="1">
    <location>
        <begin position="28"/>
        <end position="51"/>
    </location>
</feature>
<evidence type="ECO:0000259" key="2">
    <source>
        <dbReference type="Pfam" id="PF12051"/>
    </source>
</evidence>
<dbReference type="AlphaFoldDB" id="A0A1V8S8E1"/>
<protein>
    <recommendedName>
        <fullName evidence="2">DUF3533 domain-containing protein</fullName>
    </recommendedName>
</protein>
<feature type="transmembrane region" description="Helical" evidence="1">
    <location>
        <begin position="325"/>
        <end position="342"/>
    </location>
</feature>
<evidence type="ECO:0000256" key="1">
    <source>
        <dbReference type="SAM" id="Phobius"/>
    </source>
</evidence>
<keyword evidence="1" id="KW-0812">Transmembrane</keyword>
<dbReference type="STRING" id="1507870.A0A1V8S8E1"/>
<feature type="transmembrane region" description="Helical" evidence="1">
    <location>
        <begin position="302"/>
        <end position="319"/>
    </location>
</feature>
<dbReference type="Pfam" id="PF12051">
    <property type="entry name" value="DUF3533"/>
    <property type="match status" value="1"/>
</dbReference>
<dbReference type="Proteomes" id="UP000192596">
    <property type="component" value="Unassembled WGS sequence"/>
</dbReference>
<keyword evidence="1" id="KW-1133">Transmembrane helix</keyword>
<dbReference type="EMBL" id="NAJO01000099">
    <property type="protein sequence ID" value="OQN95392.1"/>
    <property type="molecule type" value="Genomic_DNA"/>
</dbReference>
<feature type="transmembrane region" description="Helical" evidence="1">
    <location>
        <begin position="267"/>
        <end position="290"/>
    </location>
</feature>
<name>A0A1V8S8E1_9PEZI</name>
<evidence type="ECO:0000313" key="4">
    <source>
        <dbReference type="Proteomes" id="UP000192596"/>
    </source>
</evidence>